<proteinExistence type="predicted"/>
<evidence type="ECO:0000256" key="4">
    <source>
        <dbReference type="ARBA" id="ARBA00022741"/>
    </source>
</evidence>
<dbReference type="InterPro" id="IPR018934">
    <property type="entry name" value="RIO_dom"/>
</dbReference>
<protein>
    <recommendedName>
        <fullName evidence="1">non-specific serine/threonine protein kinase</fullName>
        <ecNumber evidence="1">2.7.11.1</ecNumber>
    </recommendedName>
</protein>
<evidence type="ECO:0000313" key="11">
    <source>
        <dbReference type="Proteomes" id="UP000004210"/>
    </source>
</evidence>
<dbReference type="STRING" id="1163408.UU9_04307"/>
<keyword evidence="2 10" id="KW-0723">Serine/threonine-protein kinase</keyword>
<evidence type="ECO:0000256" key="7">
    <source>
        <dbReference type="ARBA" id="ARBA00047899"/>
    </source>
</evidence>
<dbReference type="PATRIC" id="fig|1163408.3.peg.886"/>
<keyword evidence="5 10" id="KW-0418">Kinase</keyword>
<comment type="caution">
    <text evidence="10">The sequence shown here is derived from an EMBL/GenBank/DDBJ whole genome shotgun (WGS) entry which is preliminary data.</text>
</comment>
<evidence type="ECO:0000313" key="10">
    <source>
        <dbReference type="EMBL" id="EIL91356.1"/>
    </source>
</evidence>
<evidence type="ECO:0000256" key="3">
    <source>
        <dbReference type="ARBA" id="ARBA00022679"/>
    </source>
</evidence>
<dbReference type="eggNOG" id="COG0515">
    <property type="taxonomic scope" value="Bacteria"/>
</dbReference>
<feature type="domain" description="RIO-type" evidence="9">
    <location>
        <begin position="81"/>
        <end position="180"/>
    </location>
</feature>
<dbReference type="GO" id="GO:0005524">
    <property type="term" value="F:ATP binding"/>
    <property type="evidence" value="ECO:0007669"/>
    <property type="project" value="UniProtKB-KW"/>
</dbReference>
<evidence type="ECO:0000256" key="2">
    <source>
        <dbReference type="ARBA" id="ARBA00022527"/>
    </source>
</evidence>
<dbReference type="EMBL" id="AJXU01000021">
    <property type="protein sequence ID" value="EIL91356.1"/>
    <property type="molecule type" value="Genomic_DNA"/>
</dbReference>
<evidence type="ECO:0000259" key="9">
    <source>
        <dbReference type="Pfam" id="PF01163"/>
    </source>
</evidence>
<dbReference type="AlphaFoldDB" id="I4VVW5"/>
<evidence type="ECO:0000256" key="1">
    <source>
        <dbReference type="ARBA" id="ARBA00012513"/>
    </source>
</evidence>
<dbReference type="SUPFAM" id="SSF56112">
    <property type="entry name" value="Protein kinase-like (PK-like)"/>
    <property type="match status" value="1"/>
</dbReference>
<keyword evidence="11" id="KW-1185">Reference proteome</keyword>
<dbReference type="GO" id="GO:0004674">
    <property type="term" value="F:protein serine/threonine kinase activity"/>
    <property type="evidence" value="ECO:0007669"/>
    <property type="project" value="UniProtKB-KW"/>
</dbReference>
<dbReference type="InterPro" id="IPR011009">
    <property type="entry name" value="Kinase-like_dom_sf"/>
</dbReference>
<comment type="catalytic activity">
    <reaction evidence="7">
        <text>L-threonyl-[protein] + ATP = O-phospho-L-threonyl-[protein] + ADP + H(+)</text>
        <dbReference type="Rhea" id="RHEA:46608"/>
        <dbReference type="Rhea" id="RHEA-COMP:11060"/>
        <dbReference type="Rhea" id="RHEA-COMP:11605"/>
        <dbReference type="ChEBI" id="CHEBI:15378"/>
        <dbReference type="ChEBI" id="CHEBI:30013"/>
        <dbReference type="ChEBI" id="CHEBI:30616"/>
        <dbReference type="ChEBI" id="CHEBI:61977"/>
        <dbReference type="ChEBI" id="CHEBI:456216"/>
        <dbReference type="EC" id="2.7.11.1"/>
    </reaction>
</comment>
<keyword evidence="6" id="KW-0067">ATP-binding</keyword>
<dbReference type="Pfam" id="PF01163">
    <property type="entry name" value="RIO1"/>
    <property type="match status" value="1"/>
</dbReference>
<sequence>MYNASSIKAPCLVILSGHAARWSATFTNDAPSWADARVDEVSLNIPEPTVLKADELGRIEIAVHEGVPVIRRDIRAARWWARPLARRAAAREARALMRLADVAGVPRLLGWDGAELLRSYIPGAPMQQARPSDRDYYRQALLLLSQLHRRGVVHNDSAKEPNWLMDEDGSPALVDFQIAWTRGRRGAFYRVLAREDLRHLLKHKRTYCPQALSARQRAILDTPALHSRLWRATGKRLYKLIARRLFGYWDNEGKGRVRD</sequence>
<evidence type="ECO:0000256" key="5">
    <source>
        <dbReference type="ARBA" id="ARBA00022777"/>
    </source>
</evidence>
<evidence type="ECO:0000256" key="8">
    <source>
        <dbReference type="ARBA" id="ARBA00048679"/>
    </source>
</evidence>
<keyword evidence="3" id="KW-0808">Transferase</keyword>
<gene>
    <name evidence="10" type="ORF">UU9_04307</name>
</gene>
<dbReference type="Proteomes" id="UP000004210">
    <property type="component" value="Unassembled WGS sequence"/>
</dbReference>
<dbReference type="EC" id="2.7.11.1" evidence="1"/>
<keyword evidence="4" id="KW-0547">Nucleotide-binding</keyword>
<reference evidence="10 11" key="1">
    <citation type="journal article" date="2012" name="J. Bacteriol.">
        <title>Genome sequences for six rhodanobacter strains, isolated from soils and the terrestrial subsurface, with variable denitrification capabilities.</title>
        <authorList>
            <person name="Kostka J.E."/>
            <person name="Green S.J."/>
            <person name="Rishishwar L."/>
            <person name="Prakash O."/>
            <person name="Katz L.S."/>
            <person name="Marino-Ramirez L."/>
            <person name="Jordan I.K."/>
            <person name="Munk C."/>
            <person name="Ivanova N."/>
            <person name="Mikhailova N."/>
            <person name="Watson D.B."/>
            <person name="Brown S.D."/>
            <person name="Palumbo A.V."/>
            <person name="Brooks S.C."/>
        </authorList>
    </citation>
    <scope>NUCLEOTIDE SEQUENCE [LARGE SCALE GENOMIC DNA]</scope>
    <source>
        <strain evidence="11">Jip2T</strain>
    </source>
</reference>
<organism evidence="10 11">
    <name type="scientific">Rhodanobacter fulvus Jip2</name>
    <dbReference type="NCBI Taxonomy" id="1163408"/>
    <lineage>
        <taxon>Bacteria</taxon>
        <taxon>Pseudomonadati</taxon>
        <taxon>Pseudomonadota</taxon>
        <taxon>Gammaproteobacteria</taxon>
        <taxon>Lysobacterales</taxon>
        <taxon>Rhodanobacteraceae</taxon>
        <taxon>Rhodanobacter</taxon>
    </lineage>
</organism>
<name>I4VVW5_9GAMM</name>
<dbReference type="Gene3D" id="1.10.510.10">
    <property type="entry name" value="Transferase(Phosphotransferase) domain 1"/>
    <property type="match status" value="1"/>
</dbReference>
<accession>I4VVW5</accession>
<comment type="catalytic activity">
    <reaction evidence="8">
        <text>L-seryl-[protein] + ATP = O-phospho-L-seryl-[protein] + ADP + H(+)</text>
        <dbReference type="Rhea" id="RHEA:17989"/>
        <dbReference type="Rhea" id="RHEA-COMP:9863"/>
        <dbReference type="Rhea" id="RHEA-COMP:11604"/>
        <dbReference type="ChEBI" id="CHEBI:15378"/>
        <dbReference type="ChEBI" id="CHEBI:29999"/>
        <dbReference type="ChEBI" id="CHEBI:30616"/>
        <dbReference type="ChEBI" id="CHEBI:83421"/>
        <dbReference type="ChEBI" id="CHEBI:456216"/>
        <dbReference type="EC" id="2.7.11.1"/>
    </reaction>
</comment>
<evidence type="ECO:0000256" key="6">
    <source>
        <dbReference type="ARBA" id="ARBA00022840"/>
    </source>
</evidence>